<sequence>SSGGGGGGGGDEERRWFSGAAGRSGCRSRARAGRGSRGRGGYRGGSRGGRGCSGGARACAGHARASHARGVGAGGGDMHGLRHTRLAGSSRRSRSNGANSQSLGANDVDSQLNHGGDDDNNDGAMIATAKAVEEPPKRGRGKRNRTQLKVPPRDGKIQLKPKGNKQFTYVNYNPKGSCKYGSQVGVILKRLYLGIVDVRDEDGRIIETRVATRWTDYFWKKDECGVTHAKRVKQEFWRLFSVHRNDMRKASRNLETYLVKRVSDVMYQARLDAVKLHENCTDDVAKTIELTEEQYLECKLDWCTTEAWSLLAKHWTSKEYKVKRVAAQASRLKSDDVAQNRGSSRPWGETQQFLVHKFGSGKAGTLNTYAVMKSGVKNVDSSGKSAPIRSQKAQKRLVCHSPYAFYQTELDEYNARAKPSENSKDLDGGLRHGRVPIGDGAVDMEEVLAPAKSKNLRNTTNGQLVTENVTLKQSNEILVEENGVHREMMLRMYADFNKEPPTDLLSRLLNLDARRH</sequence>
<evidence type="ECO:0000313" key="2">
    <source>
        <dbReference type="EMBL" id="KAG2583731.1"/>
    </source>
</evidence>
<dbReference type="GO" id="GO:0032196">
    <property type="term" value="P:transposition"/>
    <property type="evidence" value="ECO:0007669"/>
    <property type="project" value="InterPro"/>
</dbReference>
<evidence type="ECO:0000313" key="3">
    <source>
        <dbReference type="Proteomes" id="UP000823388"/>
    </source>
</evidence>
<feature type="non-terminal residue" evidence="2">
    <location>
        <position position="516"/>
    </location>
</feature>
<dbReference type="InterPro" id="IPR039266">
    <property type="entry name" value="EN-1/SPM"/>
</dbReference>
<accession>A0A8T0RCZ3</accession>
<reference evidence="2" key="1">
    <citation type="submission" date="2020-05" db="EMBL/GenBank/DDBJ databases">
        <title>WGS assembly of Panicum virgatum.</title>
        <authorList>
            <person name="Lovell J.T."/>
            <person name="Jenkins J."/>
            <person name="Shu S."/>
            <person name="Juenger T.E."/>
            <person name="Schmutz J."/>
        </authorList>
    </citation>
    <scope>NUCLEOTIDE SEQUENCE</scope>
    <source>
        <strain evidence="2">AP13</strain>
    </source>
</reference>
<dbReference type="AlphaFoldDB" id="A0A8T0RCZ3"/>
<evidence type="ECO:0000256" key="1">
    <source>
        <dbReference type="SAM" id="MobiDB-lite"/>
    </source>
</evidence>
<protein>
    <submittedName>
        <fullName evidence="2">Uncharacterized protein</fullName>
    </submittedName>
</protein>
<feature type="non-terminal residue" evidence="2">
    <location>
        <position position="1"/>
    </location>
</feature>
<dbReference type="PANTHER" id="PTHR33157:SF10">
    <property type="entry name" value="TRANSPOSASE MUDR PLANT DOMAIN-CONTAINING PROTEIN"/>
    <property type="match status" value="1"/>
</dbReference>
<dbReference type="PANTHER" id="PTHR33157">
    <property type="entry name" value="AUTONOMOUS TRANSPOSABLE ELEMENT EN-1 MOSAIC PROTEIN-RELATED"/>
    <property type="match status" value="1"/>
</dbReference>
<feature type="compositionally biased region" description="Low complexity" evidence="1">
    <location>
        <begin position="87"/>
        <end position="100"/>
    </location>
</feature>
<feature type="region of interest" description="Disordered" evidence="1">
    <location>
        <begin position="1"/>
        <end position="160"/>
    </location>
</feature>
<feature type="compositionally biased region" description="Gly residues" evidence="1">
    <location>
        <begin position="38"/>
        <end position="54"/>
    </location>
</feature>
<gene>
    <name evidence="2" type="ORF">PVAP13_6KG237000</name>
</gene>
<organism evidence="2 3">
    <name type="scientific">Panicum virgatum</name>
    <name type="common">Blackwell switchgrass</name>
    <dbReference type="NCBI Taxonomy" id="38727"/>
    <lineage>
        <taxon>Eukaryota</taxon>
        <taxon>Viridiplantae</taxon>
        <taxon>Streptophyta</taxon>
        <taxon>Embryophyta</taxon>
        <taxon>Tracheophyta</taxon>
        <taxon>Spermatophyta</taxon>
        <taxon>Magnoliopsida</taxon>
        <taxon>Liliopsida</taxon>
        <taxon>Poales</taxon>
        <taxon>Poaceae</taxon>
        <taxon>PACMAD clade</taxon>
        <taxon>Panicoideae</taxon>
        <taxon>Panicodae</taxon>
        <taxon>Paniceae</taxon>
        <taxon>Panicinae</taxon>
        <taxon>Panicum</taxon>
        <taxon>Panicum sect. Hiantes</taxon>
    </lineage>
</organism>
<proteinExistence type="predicted"/>
<dbReference type="EMBL" id="CM029047">
    <property type="protein sequence ID" value="KAG2583731.1"/>
    <property type="molecule type" value="Genomic_DNA"/>
</dbReference>
<dbReference type="Proteomes" id="UP000823388">
    <property type="component" value="Chromosome 6K"/>
</dbReference>
<keyword evidence="3" id="KW-1185">Reference proteome</keyword>
<feature type="compositionally biased region" description="Polar residues" evidence="1">
    <location>
        <begin position="101"/>
        <end position="112"/>
    </location>
</feature>
<comment type="caution">
    <text evidence="2">The sequence shown here is derived from an EMBL/GenBank/DDBJ whole genome shotgun (WGS) entry which is preliminary data.</text>
</comment>
<feature type="compositionally biased region" description="Basic residues" evidence="1">
    <location>
        <begin position="26"/>
        <end position="37"/>
    </location>
</feature>
<name>A0A8T0RCZ3_PANVG</name>